<protein>
    <submittedName>
        <fullName evidence="1">Uncharacterized protein</fullName>
    </submittedName>
</protein>
<evidence type="ECO:0000313" key="1">
    <source>
        <dbReference type="EMBL" id="KOF80830.1"/>
    </source>
</evidence>
<sequence>MYKKYLQVLTSPSKNTKTDIDRNFKMLLLSSTSETSHSVTSRCNEAEKRKFMFLNN</sequence>
<dbReference type="EMBL" id="KQ420261">
    <property type="protein sequence ID" value="KOF80830.1"/>
    <property type="molecule type" value="Genomic_DNA"/>
</dbReference>
<dbReference type="AlphaFoldDB" id="A0A0L8GW40"/>
<gene>
    <name evidence="1" type="ORF">OCBIM_22027332mg</name>
</gene>
<name>A0A0L8GW40_OCTBM</name>
<accession>A0A0L8GW40</accession>
<reference evidence="1" key="1">
    <citation type="submission" date="2015-07" db="EMBL/GenBank/DDBJ databases">
        <title>MeaNS - Measles Nucleotide Surveillance Program.</title>
        <authorList>
            <person name="Tran T."/>
            <person name="Druce J."/>
        </authorList>
    </citation>
    <scope>NUCLEOTIDE SEQUENCE</scope>
    <source>
        <strain evidence="1">UCB-OBI-ISO-001</strain>
        <tissue evidence="1">Gonad</tissue>
    </source>
</reference>
<proteinExistence type="predicted"/>
<organism evidence="1">
    <name type="scientific">Octopus bimaculoides</name>
    <name type="common">California two-spotted octopus</name>
    <dbReference type="NCBI Taxonomy" id="37653"/>
    <lineage>
        <taxon>Eukaryota</taxon>
        <taxon>Metazoa</taxon>
        <taxon>Spiralia</taxon>
        <taxon>Lophotrochozoa</taxon>
        <taxon>Mollusca</taxon>
        <taxon>Cephalopoda</taxon>
        <taxon>Coleoidea</taxon>
        <taxon>Octopodiformes</taxon>
        <taxon>Octopoda</taxon>
        <taxon>Incirrata</taxon>
        <taxon>Octopodidae</taxon>
        <taxon>Octopus</taxon>
    </lineage>
</organism>